<dbReference type="Gene3D" id="3.40.50.10490">
    <property type="entry name" value="Glucose-6-phosphate isomerase like protein, domain 1"/>
    <property type="match status" value="1"/>
</dbReference>
<reference evidence="1 2" key="1">
    <citation type="submission" date="2018-11" db="EMBL/GenBank/DDBJ databases">
        <title>Complete genome sequence of Nocardioides baekrokdamisoli strain KCTC 39748.</title>
        <authorList>
            <person name="Kang S.W."/>
            <person name="Lee K.C."/>
            <person name="Kim K.K."/>
            <person name="Kim J.S."/>
            <person name="Kim D.S."/>
            <person name="Ko S.H."/>
            <person name="Yang S.H."/>
            <person name="Shin Y.K."/>
            <person name="Lee J.S."/>
        </authorList>
    </citation>
    <scope>NUCLEOTIDE SEQUENCE [LARGE SCALE GENOMIC DNA]</scope>
    <source>
        <strain evidence="1 2">KCTC 39748</strain>
    </source>
</reference>
<dbReference type="OrthoDB" id="5241724at2"/>
<gene>
    <name evidence="1" type="ORF">Back2_07980</name>
</gene>
<dbReference type="KEGG" id="nbe:Back2_07980"/>
<dbReference type="SUPFAM" id="SSF53697">
    <property type="entry name" value="SIS domain"/>
    <property type="match status" value="1"/>
</dbReference>
<sequence>MTFFDESRLDDEVILAAADVRLRALAESGARVRRAALAERETGRLDGSPRAVVAAGPDSRLLRAVLEPTCPVPFVAWANAGLPGWVGALDLVVVLAPGGEDPQTASAVAEAVRRGAHVLVATRAGSLVAQHAVGRDTTLLEVDTHDQLALAVLALNVLGAYGLGPVTEPEDVAVALDDVAIACSPGRELTVNPAKELAIAHADTTPLVWGGSVPVARAARRIAESLRRATGRTALAGSADQLIPLLERAPLRDVFADPFDGEGAEVRPSLVVLDEPDPEPIVLDDRRRLLEIADARGVRVDIVSLPEAAASRTSLAHYAALVLQGAYVAEYLGLGLVEG</sequence>
<evidence type="ECO:0000313" key="1">
    <source>
        <dbReference type="EMBL" id="BBH16511.1"/>
    </source>
</evidence>
<dbReference type="GO" id="GO:0097367">
    <property type="term" value="F:carbohydrate derivative binding"/>
    <property type="evidence" value="ECO:0007669"/>
    <property type="project" value="InterPro"/>
</dbReference>
<evidence type="ECO:0000313" key="2">
    <source>
        <dbReference type="Proteomes" id="UP000271573"/>
    </source>
</evidence>
<accession>A0A3G9ISB7</accession>
<dbReference type="AlphaFoldDB" id="A0A3G9ISB7"/>
<keyword evidence="2" id="KW-1185">Reference proteome</keyword>
<name>A0A3G9ISB7_9ACTN</name>
<dbReference type="EMBL" id="AP019307">
    <property type="protein sequence ID" value="BBH16511.1"/>
    <property type="molecule type" value="Genomic_DNA"/>
</dbReference>
<proteinExistence type="predicted"/>
<dbReference type="InterPro" id="IPR046348">
    <property type="entry name" value="SIS_dom_sf"/>
</dbReference>
<dbReference type="RefSeq" id="WP_125566961.1">
    <property type="nucleotide sequence ID" value="NZ_AP019307.1"/>
</dbReference>
<dbReference type="GO" id="GO:1901135">
    <property type="term" value="P:carbohydrate derivative metabolic process"/>
    <property type="evidence" value="ECO:0007669"/>
    <property type="project" value="InterPro"/>
</dbReference>
<dbReference type="Proteomes" id="UP000271573">
    <property type="component" value="Chromosome"/>
</dbReference>
<organism evidence="1 2">
    <name type="scientific">Nocardioides baekrokdamisoli</name>
    <dbReference type="NCBI Taxonomy" id="1804624"/>
    <lineage>
        <taxon>Bacteria</taxon>
        <taxon>Bacillati</taxon>
        <taxon>Actinomycetota</taxon>
        <taxon>Actinomycetes</taxon>
        <taxon>Propionibacteriales</taxon>
        <taxon>Nocardioidaceae</taxon>
        <taxon>Nocardioides</taxon>
    </lineage>
</organism>
<protein>
    <submittedName>
        <fullName evidence="1">Uncharacterized protein</fullName>
    </submittedName>
</protein>